<evidence type="ECO:0000313" key="2">
    <source>
        <dbReference type="Proteomes" id="UP001054837"/>
    </source>
</evidence>
<protein>
    <submittedName>
        <fullName evidence="1">Uncharacterized protein</fullName>
    </submittedName>
</protein>
<keyword evidence="2" id="KW-1185">Reference proteome</keyword>
<dbReference type="AlphaFoldDB" id="A0AAV4WJW0"/>
<dbReference type="EMBL" id="BPLQ01014692">
    <property type="protein sequence ID" value="GIY82154.1"/>
    <property type="molecule type" value="Genomic_DNA"/>
</dbReference>
<accession>A0AAV4WJW0</accession>
<sequence>MNVLEVADPKVCILIDFRENSTFASQDLPFPSTALRLTPKEWLDTQLKRHRKAFHWVRESQLAIEGLLLMNVERHSVWEEMVTQTIISAGCKDDGTTTWKISLPQM</sequence>
<dbReference type="Proteomes" id="UP001054837">
    <property type="component" value="Unassembled WGS sequence"/>
</dbReference>
<evidence type="ECO:0000313" key="1">
    <source>
        <dbReference type="EMBL" id="GIY82154.1"/>
    </source>
</evidence>
<gene>
    <name evidence="1" type="primary">AVEN_134821_1</name>
    <name evidence="1" type="ORF">CDAR_376701</name>
</gene>
<organism evidence="1 2">
    <name type="scientific">Caerostris darwini</name>
    <dbReference type="NCBI Taxonomy" id="1538125"/>
    <lineage>
        <taxon>Eukaryota</taxon>
        <taxon>Metazoa</taxon>
        <taxon>Ecdysozoa</taxon>
        <taxon>Arthropoda</taxon>
        <taxon>Chelicerata</taxon>
        <taxon>Arachnida</taxon>
        <taxon>Araneae</taxon>
        <taxon>Araneomorphae</taxon>
        <taxon>Entelegynae</taxon>
        <taxon>Araneoidea</taxon>
        <taxon>Araneidae</taxon>
        <taxon>Caerostris</taxon>
    </lineage>
</organism>
<reference evidence="1 2" key="1">
    <citation type="submission" date="2021-06" db="EMBL/GenBank/DDBJ databases">
        <title>Caerostris darwini draft genome.</title>
        <authorList>
            <person name="Kono N."/>
            <person name="Arakawa K."/>
        </authorList>
    </citation>
    <scope>NUCLEOTIDE SEQUENCE [LARGE SCALE GENOMIC DNA]</scope>
</reference>
<proteinExistence type="predicted"/>
<comment type="caution">
    <text evidence="1">The sequence shown here is derived from an EMBL/GenBank/DDBJ whole genome shotgun (WGS) entry which is preliminary data.</text>
</comment>
<name>A0AAV4WJW0_9ARAC</name>